<name>A0A5C6QF57_9GAMM</name>
<evidence type="ECO:0000313" key="2">
    <source>
        <dbReference type="Proteomes" id="UP000321822"/>
    </source>
</evidence>
<dbReference type="AlphaFoldDB" id="A0A5C6QF57"/>
<protein>
    <submittedName>
        <fullName evidence="1">Uncharacterized protein</fullName>
    </submittedName>
</protein>
<organism evidence="1 2">
    <name type="scientific">Colwellia demingiae</name>
    <dbReference type="NCBI Taxonomy" id="89401"/>
    <lineage>
        <taxon>Bacteria</taxon>
        <taxon>Pseudomonadati</taxon>
        <taxon>Pseudomonadota</taxon>
        <taxon>Gammaproteobacteria</taxon>
        <taxon>Alteromonadales</taxon>
        <taxon>Colwelliaceae</taxon>
        <taxon>Colwellia</taxon>
    </lineage>
</organism>
<gene>
    <name evidence="1" type="ORF">ESZ36_13225</name>
</gene>
<keyword evidence="2" id="KW-1185">Reference proteome</keyword>
<reference evidence="1 2" key="1">
    <citation type="submission" date="2019-07" db="EMBL/GenBank/DDBJ databases">
        <title>Genomes of sea-ice associated Colwellia species.</title>
        <authorList>
            <person name="Bowman J.P."/>
        </authorList>
    </citation>
    <scope>NUCLEOTIDE SEQUENCE [LARGE SCALE GENOMIC DNA]</scope>
    <source>
        <strain evidence="1 2">ACAM 459</strain>
    </source>
</reference>
<dbReference type="EMBL" id="VOLT01000006">
    <property type="protein sequence ID" value="TWX67262.1"/>
    <property type="molecule type" value="Genomic_DNA"/>
</dbReference>
<sequence>MILKWLKEPIQILRTGGNHTSLSLANIRTPMGHPEGYLDAASPHTFDYPGINDGVHGMAIIEGLVENHQSDEKWLTINN</sequence>
<proteinExistence type="predicted"/>
<accession>A0A5C6QF57</accession>
<dbReference type="RefSeq" id="WP_146788777.1">
    <property type="nucleotide sequence ID" value="NZ_VOLT01000006.1"/>
</dbReference>
<evidence type="ECO:0000313" key="1">
    <source>
        <dbReference type="EMBL" id="TWX67262.1"/>
    </source>
</evidence>
<comment type="caution">
    <text evidence="1">The sequence shown here is derived from an EMBL/GenBank/DDBJ whole genome shotgun (WGS) entry which is preliminary data.</text>
</comment>
<dbReference type="Proteomes" id="UP000321822">
    <property type="component" value="Unassembled WGS sequence"/>
</dbReference>